<keyword evidence="8" id="KW-1185">Reference proteome</keyword>
<evidence type="ECO:0000256" key="5">
    <source>
        <dbReference type="ARBA" id="ARBA00023306"/>
    </source>
</evidence>
<dbReference type="OrthoDB" id="121932at2759"/>
<name>A0A9N9WU56_9DIPT</name>
<dbReference type="Proteomes" id="UP001153620">
    <property type="component" value="Chromosome 2"/>
</dbReference>
<dbReference type="EMBL" id="OU895878">
    <property type="protein sequence ID" value="CAG9804227.1"/>
    <property type="molecule type" value="Genomic_DNA"/>
</dbReference>
<organism evidence="7 8">
    <name type="scientific">Chironomus riparius</name>
    <dbReference type="NCBI Taxonomy" id="315576"/>
    <lineage>
        <taxon>Eukaryota</taxon>
        <taxon>Metazoa</taxon>
        <taxon>Ecdysozoa</taxon>
        <taxon>Arthropoda</taxon>
        <taxon>Hexapoda</taxon>
        <taxon>Insecta</taxon>
        <taxon>Pterygota</taxon>
        <taxon>Neoptera</taxon>
        <taxon>Endopterygota</taxon>
        <taxon>Diptera</taxon>
        <taxon>Nematocera</taxon>
        <taxon>Chironomoidea</taxon>
        <taxon>Chironomidae</taxon>
        <taxon>Chironominae</taxon>
        <taxon>Chironomus</taxon>
    </lineage>
</organism>
<evidence type="ECO:0008006" key="9">
    <source>
        <dbReference type="Google" id="ProtNLM"/>
    </source>
</evidence>
<evidence type="ECO:0000256" key="6">
    <source>
        <dbReference type="ARBA" id="ARBA00038447"/>
    </source>
</evidence>
<comment type="similarity">
    <text evidence="6">Belongs to the CTF8 family.</text>
</comment>
<comment type="subcellular location">
    <subcellularLocation>
        <location evidence="1">Nucleus</location>
    </subcellularLocation>
</comment>
<keyword evidence="4" id="KW-0539">Nucleus</keyword>
<dbReference type="GO" id="GO:0007064">
    <property type="term" value="P:mitotic sister chromatid cohesion"/>
    <property type="evidence" value="ECO:0007669"/>
    <property type="project" value="InterPro"/>
</dbReference>
<evidence type="ECO:0000256" key="1">
    <source>
        <dbReference type="ARBA" id="ARBA00004123"/>
    </source>
</evidence>
<keyword evidence="5" id="KW-0131">Cell cycle</keyword>
<protein>
    <recommendedName>
        <fullName evidence="9">Chromosome transmission fidelity protein 8</fullName>
    </recommendedName>
</protein>
<evidence type="ECO:0000256" key="3">
    <source>
        <dbReference type="ARBA" id="ARBA00023125"/>
    </source>
</evidence>
<keyword evidence="2" id="KW-0235">DNA replication</keyword>
<dbReference type="PANTHER" id="PTHR28605">
    <property type="entry name" value="CTF8, CHROMOSOME TRANSMISSION FIDELITY FACTOR 8 HOMOLOG (S. CEREVISIAE)"/>
    <property type="match status" value="1"/>
</dbReference>
<evidence type="ECO:0000313" key="8">
    <source>
        <dbReference type="Proteomes" id="UP001153620"/>
    </source>
</evidence>
<dbReference type="PANTHER" id="PTHR28605:SF1">
    <property type="entry name" value="CHROMOSOME TRANSMISSION FIDELITY FACTOR 8"/>
    <property type="match status" value="1"/>
</dbReference>
<keyword evidence="3" id="KW-0238">DNA-binding</keyword>
<reference evidence="7" key="1">
    <citation type="submission" date="2022-01" db="EMBL/GenBank/DDBJ databases">
        <authorList>
            <person name="King R."/>
        </authorList>
    </citation>
    <scope>NUCLEOTIDE SEQUENCE</scope>
</reference>
<dbReference type="Pfam" id="PF09696">
    <property type="entry name" value="Ctf8"/>
    <property type="match status" value="1"/>
</dbReference>
<evidence type="ECO:0000256" key="4">
    <source>
        <dbReference type="ARBA" id="ARBA00023242"/>
    </source>
</evidence>
<sequence length="152" mass="17274">MPAVIIKSPNSLNEYMMLEVQGDLESRNESVNAGGNFVGDLIYNKYGHPVLIIGHHILFGKEIKLEKPLAVIQKIPKQLNNDDEEEEEEIRFDETIINDTQPNVSLSILDTTVNVENRSKPLVEYKVLALIKKKLLFNQRPRPIISNVPKTN</sequence>
<dbReference type="GO" id="GO:0003677">
    <property type="term" value="F:DNA binding"/>
    <property type="evidence" value="ECO:0007669"/>
    <property type="project" value="UniProtKB-KW"/>
</dbReference>
<proteinExistence type="inferred from homology"/>
<reference evidence="7" key="2">
    <citation type="submission" date="2022-10" db="EMBL/GenBank/DDBJ databases">
        <authorList>
            <consortium name="ENA_rothamsted_submissions"/>
            <consortium name="culmorum"/>
            <person name="King R."/>
        </authorList>
    </citation>
    <scope>NUCLEOTIDE SEQUENCE</scope>
</reference>
<evidence type="ECO:0000256" key="2">
    <source>
        <dbReference type="ARBA" id="ARBA00022705"/>
    </source>
</evidence>
<dbReference type="GO" id="GO:0031390">
    <property type="term" value="C:Ctf18 RFC-like complex"/>
    <property type="evidence" value="ECO:0007669"/>
    <property type="project" value="InterPro"/>
</dbReference>
<dbReference type="InterPro" id="IPR018607">
    <property type="entry name" value="Ctf8"/>
</dbReference>
<dbReference type="GO" id="GO:0006260">
    <property type="term" value="P:DNA replication"/>
    <property type="evidence" value="ECO:0007669"/>
    <property type="project" value="UniProtKB-KW"/>
</dbReference>
<dbReference type="AlphaFoldDB" id="A0A9N9WU56"/>
<evidence type="ECO:0000313" key="7">
    <source>
        <dbReference type="EMBL" id="CAG9804227.1"/>
    </source>
</evidence>
<gene>
    <name evidence="7" type="ORF">CHIRRI_LOCUS7121</name>
</gene>
<accession>A0A9N9WU56</accession>